<reference evidence="1 2" key="1">
    <citation type="submission" date="2023-02" db="EMBL/GenBank/DDBJ databases">
        <title>Genome Sequence of L. cardiaca H63T.</title>
        <authorList>
            <person name="Lopez A.E."/>
            <person name="Cianciotto N.P."/>
        </authorList>
    </citation>
    <scope>NUCLEOTIDE SEQUENCE [LARGE SCALE GENOMIC DNA]</scope>
    <source>
        <strain evidence="1 2">H63</strain>
    </source>
</reference>
<gene>
    <name evidence="1" type="ORF">PXX05_11510</name>
</gene>
<dbReference type="Proteomes" id="UP001222087">
    <property type="component" value="Chromosome"/>
</dbReference>
<sequence>MYRALLNAFNLVADKMSYENREQNSTRLISLMLNFVMPPYSTIMNVESVEKNPSEEFTEMSLEGSAEMSLEENSSDFSWQILPQSVKAHVASFLNRREVTMLSRINKEENKNKMLFIFASLARNPEQIKTNDDLTMFIAQLLKLKHKDISHSERFETLMIQFIQKLEPQQTPFLTPTIDVTNQAHYIFVHANDRIAFQYKKLNKGENIAMAKVLGQYFSEADLRVVQLQQNAPYHISIDKKIFLQQILPWLFKAEGKPQKQIQSYEPKVIDYKEPGETKEYYYIRRKDGKPFTAEDNEKIYSITHHKGL</sequence>
<proteinExistence type="predicted"/>
<dbReference type="EMBL" id="CP119078">
    <property type="protein sequence ID" value="WED42531.1"/>
    <property type="molecule type" value="Genomic_DNA"/>
</dbReference>
<protein>
    <recommendedName>
        <fullName evidence="3">F-box domain-containing protein</fullName>
    </recommendedName>
</protein>
<evidence type="ECO:0000313" key="1">
    <source>
        <dbReference type="EMBL" id="WED42531.1"/>
    </source>
</evidence>
<keyword evidence="2" id="KW-1185">Reference proteome</keyword>
<dbReference type="RefSeq" id="WP_275088353.1">
    <property type="nucleotide sequence ID" value="NZ_CP119078.1"/>
</dbReference>
<name>A0ABY8AT74_9GAMM</name>
<evidence type="ECO:0000313" key="2">
    <source>
        <dbReference type="Proteomes" id="UP001222087"/>
    </source>
</evidence>
<organism evidence="1 2">
    <name type="scientific">Legionella cardiaca</name>
    <dbReference type="NCBI Taxonomy" id="1071983"/>
    <lineage>
        <taxon>Bacteria</taxon>
        <taxon>Pseudomonadati</taxon>
        <taxon>Pseudomonadota</taxon>
        <taxon>Gammaproteobacteria</taxon>
        <taxon>Legionellales</taxon>
        <taxon>Legionellaceae</taxon>
        <taxon>Legionella</taxon>
    </lineage>
</organism>
<evidence type="ECO:0008006" key="3">
    <source>
        <dbReference type="Google" id="ProtNLM"/>
    </source>
</evidence>
<accession>A0ABY8AT74</accession>